<evidence type="ECO:0000313" key="3">
    <source>
        <dbReference type="Proteomes" id="UP000077202"/>
    </source>
</evidence>
<keyword evidence="3" id="KW-1185">Reference proteome</keyword>
<dbReference type="Proteomes" id="UP000077202">
    <property type="component" value="Unassembled WGS sequence"/>
</dbReference>
<organism evidence="2 3">
    <name type="scientific">Marchantia polymorpha subsp. ruderalis</name>
    <dbReference type="NCBI Taxonomy" id="1480154"/>
    <lineage>
        <taxon>Eukaryota</taxon>
        <taxon>Viridiplantae</taxon>
        <taxon>Streptophyta</taxon>
        <taxon>Embryophyta</taxon>
        <taxon>Marchantiophyta</taxon>
        <taxon>Marchantiopsida</taxon>
        <taxon>Marchantiidae</taxon>
        <taxon>Marchantiales</taxon>
        <taxon>Marchantiaceae</taxon>
        <taxon>Marchantia</taxon>
    </lineage>
</organism>
<feature type="compositionally biased region" description="Basic residues" evidence="1">
    <location>
        <begin position="190"/>
        <end position="199"/>
    </location>
</feature>
<feature type="compositionally biased region" description="Basic and acidic residues" evidence="1">
    <location>
        <begin position="116"/>
        <end position="128"/>
    </location>
</feature>
<sequence>MGWGSRPESAGSAPCSSQKSGHPQALKSAEAESTQACLPASSADIGRAAERRNSPSLGEDASAGVLGRTADLLAPKARMPSEEARRPSGQGRRHAAPASVPATERCMASKQTQLEQPREDEGRKEETRVPSAQTPSAVVVRASEAGPPGARSPTPLKMLAGRGAAVAAEEAVQPSSREIAKDFCGDRDSRHRGRHGIGG</sequence>
<proteinExistence type="predicted"/>
<feature type="compositionally biased region" description="Basic and acidic residues" evidence="1">
    <location>
        <begin position="178"/>
        <end position="189"/>
    </location>
</feature>
<dbReference type="AlphaFoldDB" id="A0A176WBU6"/>
<protein>
    <submittedName>
        <fullName evidence="2">Uncharacterized protein</fullName>
    </submittedName>
</protein>
<reference evidence="2" key="1">
    <citation type="submission" date="2016-03" db="EMBL/GenBank/DDBJ databases">
        <title>Mechanisms controlling the formation of the plant cell surface in tip-growing cells are functionally conserved among land plants.</title>
        <authorList>
            <person name="Honkanen S."/>
            <person name="Jones V.A."/>
            <person name="Morieri G."/>
            <person name="Champion C."/>
            <person name="Hetherington A.J."/>
            <person name="Kelly S."/>
            <person name="Saint-Marcoux D."/>
            <person name="Proust H."/>
            <person name="Prescott H."/>
            <person name="Dolan L."/>
        </authorList>
    </citation>
    <scope>NUCLEOTIDE SEQUENCE [LARGE SCALE GENOMIC DNA]</scope>
    <source>
        <tissue evidence="2">Whole gametophyte</tissue>
    </source>
</reference>
<name>A0A176WBU6_MARPO</name>
<feature type="region of interest" description="Disordered" evidence="1">
    <location>
        <begin position="168"/>
        <end position="199"/>
    </location>
</feature>
<evidence type="ECO:0000313" key="2">
    <source>
        <dbReference type="EMBL" id="OAE30678.1"/>
    </source>
</evidence>
<dbReference type="EMBL" id="LVLJ01001266">
    <property type="protein sequence ID" value="OAE30678.1"/>
    <property type="molecule type" value="Genomic_DNA"/>
</dbReference>
<accession>A0A176WBU6</accession>
<gene>
    <name evidence="2" type="ORF">AXG93_1254s1000</name>
</gene>
<evidence type="ECO:0000256" key="1">
    <source>
        <dbReference type="SAM" id="MobiDB-lite"/>
    </source>
</evidence>
<feature type="region of interest" description="Disordered" evidence="1">
    <location>
        <begin position="1"/>
        <end position="156"/>
    </location>
</feature>
<comment type="caution">
    <text evidence="2">The sequence shown here is derived from an EMBL/GenBank/DDBJ whole genome shotgun (WGS) entry which is preliminary data.</text>
</comment>